<evidence type="ECO:0000256" key="1">
    <source>
        <dbReference type="ARBA" id="ARBA00022741"/>
    </source>
</evidence>
<dbReference type="PANTHER" id="PTHR11070:SF17">
    <property type="entry name" value="DNA HELICASE IV"/>
    <property type="match status" value="1"/>
</dbReference>
<keyword evidence="2 5" id="KW-0378">Hydrolase</keyword>
<dbReference type="GO" id="GO:0005829">
    <property type="term" value="C:cytosol"/>
    <property type="evidence" value="ECO:0007669"/>
    <property type="project" value="TreeGrafter"/>
</dbReference>
<dbReference type="Proteomes" id="UP000593601">
    <property type="component" value="Chromosome"/>
</dbReference>
<dbReference type="Pfam" id="PF13538">
    <property type="entry name" value="UvrD_C_2"/>
    <property type="match status" value="1"/>
</dbReference>
<dbReference type="Pfam" id="PF00580">
    <property type="entry name" value="UvrD-helicase"/>
    <property type="match status" value="1"/>
</dbReference>
<keyword evidence="3 5" id="KW-0347">Helicase</keyword>
<protein>
    <submittedName>
        <fullName evidence="7">AAA family ATPase</fullName>
    </submittedName>
</protein>
<keyword evidence="4 5" id="KW-0067">ATP-binding</keyword>
<dbReference type="GO" id="GO:0016787">
    <property type="term" value="F:hydrolase activity"/>
    <property type="evidence" value="ECO:0007669"/>
    <property type="project" value="UniProtKB-UniRule"/>
</dbReference>
<dbReference type="InterPro" id="IPR027417">
    <property type="entry name" value="P-loop_NTPase"/>
</dbReference>
<dbReference type="KEGG" id="bliq:INP51_14200"/>
<feature type="domain" description="UvrD-like helicase ATP-binding" evidence="6">
    <location>
        <begin position="214"/>
        <end position="569"/>
    </location>
</feature>
<dbReference type="GO" id="GO:0000725">
    <property type="term" value="P:recombinational repair"/>
    <property type="evidence" value="ECO:0007669"/>
    <property type="project" value="TreeGrafter"/>
</dbReference>
<dbReference type="GO" id="GO:0005524">
    <property type="term" value="F:ATP binding"/>
    <property type="evidence" value="ECO:0007669"/>
    <property type="project" value="UniProtKB-UniRule"/>
</dbReference>
<dbReference type="InterPro" id="IPR014016">
    <property type="entry name" value="UvrD-like_ATP-bd"/>
</dbReference>
<dbReference type="PANTHER" id="PTHR11070">
    <property type="entry name" value="UVRD / RECB / PCRA DNA HELICASE FAMILY MEMBER"/>
    <property type="match status" value="1"/>
</dbReference>
<sequence length="721" mass="83568">MEKNQSELAFEKYRLEETILLAESQLKQARLDNEGNSEEIVFLKKEMRENSAHSITNLWNSQNFEDLIELSQYQNPITEKLLDYEKIANKITILKKVIDSPYFARIDFRFDDEDSFDKIYIGLSSLKEDDTKDILVYDWRAPIASMFYRFSSGSALYEAPVGKITGEIGLKRQYEIKKSKLEYFFDADVQIADEFLRKMLAQNTSSKMKTIVETIQKEQDVVIRDMEYDLMMVQGAAGSGKTSIALHRAAYLMYQGSSSSLSANNIIVISPSTIFEQYISDVLPELGEDNVISVVFDEILSDVLQCRCLQTKNQFLEIMMTNSCYERTMKDSLQFKTSPEFLKILDRFIDDLPYRWIDFEDLYYGEKCIAEKEELREILLKGRKTTSLGFRLNQAAEFALEAAKEYHREHENQAEYMKIKEEIRRLTELNIPCLYSKMFEDAMYFHHLAKDIELPCDIRNIMEFTQDNLISNRFYYDDAAAAVWLKLKIYGTDKYRGIKQVVVDEAQDYYPLHYEILKLLFPDAKYTILGDMNQTLEKKEDLSLYENIGKILNKKKATLVTMDKSYRSTNQILKFASRFIQETSAMESFNRDGDKPEIHPASDGFELCGKIISEVKLCLDAGYQSVGLLCKTEKNASFLYEILKGKLKIHLIKDETAENVEGVFIIPVYLSKGLEFDAVLICDTDSENYKSEEDKTLLYIASTRALHRLNLFCKGEISHLL</sequence>
<dbReference type="PROSITE" id="PS51198">
    <property type="entry name" value="UVRD_HELICASE_ATP_BIND"/>
    <property type="match status" value="1"/>
</dbReference>
<evidence type="ECO:0000256" key="5">
    <source>
        <dbReference type="PROSITE-ProRule" id="PRU00560"/>
    </source>
</evidence>
<gene>
    <name evidence="7" type="ORF">INP51_14200</name>
</gene>
<name>A0A7M2RFQ5_9FIRM</name>
<dbReference type="GO" id="GO:0043138">
    <property type="term" value="F:3'-5' DNA helicase activity"/>
    <property type="evidence" value="ECO:0007669"/>
    <property type="project" value="TreeGrafter"/>
</dbReference>
<dbReference type="SUPFAM" id="SSF52540">
    <property type="entry name" value="P-loop containing nucleoside triphosphate hydrolases"/>
    <property type="match status" value="1"/>
</dbReference>
<dbReference type="AlphaFoldDB" id="A0A7M2RFQ5"/>
<dbReference type="GO" id="GO:0003677">
    <property type="term" value="F:DNA binding"/>
    <property type="evidence" value="ECO:0007669"/>
    <property type="project" value="InterPro"/>
</dbReference>
<evidence type="ECO:0000313" key="7">
    <source>
        <dbReference type="EMBL" id="QOV19089.1"/>
    </source>
</evidence>
<evidence type="ECO:0000256" key="4">
    <source>
        <dbReference type="ARBA" id="ARBA00022840"/>
    </source>
</evidence>
<dbReference type="EMBL" id="CP063304">
    <property type="protein sequence ID" value="QOV19089.1"/>
    <property type="molecule type" value="Genomic_DNA"/>
</dbReference>
<proteinExistence type="predicted"/>
<evidence type="ECO:0000256" key="3">
    <source>
        <dbReference type="ARBA" id="ARBA00022806"/>
    </source>
</evidence>
<keyword evidence="1 5" id="KW-0547">Nucleotide-binding</keyword>
<dbReference type="Gene3D" id="3.40.50.300">
    <property type="entry name" value="P-loop containing nucleotide triphosphate hydrolases"/>
    <property type="match status" value="2"/>
</dbReference>
<reference evidence="7 8" key="1">
    <citation type="submission" date="2020-10" db="EMBL/GenBank/DDBJ databases">
        <title>Blautia liquoris sp.nov., isolated from the mud in a fermentation cellar used for the production of Chinese strong-flavoured liquor.</title>
        <authorList>
            <person name="Lu L."/>
        </authorList>
    </citation>
    <scope>NUCLEOTIDE SEQUENCE [LARGE SCALE GENOMIC DNA]</scope>
    <source>
        <strain evidence="7 8">LZLJ-3</strain>
    </source>
</reference>
<evidence type="ECO:0000313" key="8">
    <source>
        <dbReference type="Proteomes" id="UP000593601"/>
    </source>
</evidence>
<dbReference type="RefSeq" id="WP_193735436.1">
    <property type="nucleotide sequence ID" value="NZ_CP063304.1"/>
</dbReference>
<keyword evidence="8" id="KW-1185">Reference proteome</keyword>
<evidence type="ECO:0000259" key="6">
    <source>
        <dbReference type="PROSITE" id="PS51198"/>
    </source>
</evidence>
<evidence type="ECO:0000256" key="2">
    <source>
        <dbReference type="ARBA" id="ARBA00022801"/>
    </source>
</evidence>
<dbReference type="InterPro" id="IPR027785">
    <property type="entry name" value="UvrD-like_helicase_C"/>
</dbReference>
<feature type="binding site" evidence="5">
    <location>
        <begin position="235"/>
        <end position="242"/>
    </location>
    <ligand>
        <name>ATP</name>
        <dbReference type="ChEBI" id="CHEBI:30616"/>
    </ligand>
</feature>
<organism evidence="7 8">
    <name type="scientific">Blautia liquoris</name>
    <dbReference type="NCBI Taxonomy" id="2779518"/>
    <lineage>
        <taxon>Bacteria</taxon>
        <taxon>Bacillati</taxon>
        <taxon>Bacillota</taxon>
        <taxon>Clostridia</taxon>
        <taxon>Lachnospirales</taxon>
        <taxon>Lachnospiraceae</taxon>
        <taxon>Blautia</taxon>
    </lineage>
</organism>
<accession>A0A7M2RFQ5</accession>
<dbReference type="InterPro" id="IPR000212">
    <property type="entry name" value="DNA_helicase_UvrD/REP"/>
</dbReference>